<feature type="region of interest" description="Disordered" evidence="1">
    <location>
        <begin position="1"/>
        <end position="43"/>
    </location>
</feature>
<sequence length="149" mass="16927">MGQDKPHCRVDADAFAPARQRRRKPVWQHQSGQERREPPRRRSRLMGELELLVRQQCEEAQRQIKEIMRVLAASNTAHSDSEVGEAPYARPRMAEKEARPAATTQGAAVTSSLRIKTNKYDGWGSWEAFQGAFQAIVLVNQWSEVEKGS</sequence>
<organism evidence="2 3">
    <name type="scientific">Acipenser ruthenus</name>
    <name type="common">Sterlet sturgeon</name>
    <dbReference type="NCBI Taxonomy" id="7906"/>
    <lineage>
        <taxon>Eukaryota</taxon>
        <taxon>Metazoa</taxon>
        <taxon>Chordata</taxon>
        <taxon>Craniata</taxon>
        <taxon>Vertebrata</taxon>
        <taxon>Euteleostomi</taxon>
        <taxon>Actinopterygii</taxon>
        <taxon>Chondrostei</taxon>
        <taxon>Acipenseriformes</taxon>
        <taxon>Acipenseridae</taxon>
        <taxon>Acipenser</taxon>
    </lineage>
</organism>
<gene>
    <name evidence="2" type="ORF">EOD39_4272</name>
</gene>
<evidence type="ECO:0000313" key="3">
    <source>
        <dbReference type="Proteomes" id="UP000289886"/>
    </source>
</evidence>
<comment type="caution">
    <text evidence="2">The sequence shown here is derived from an EMBL/GenBank/DDBJ whole genome shotgun (WGS) entry which is preliminary data.</text>
</comment>
<feature type="compositionally biased region" description="Basic and acidic residues" evidence="1">
    <location>
        <begin position="1"/>
        <end position="12"/>
    </location>
</feature>
<accession>A0A444UJ18</accession>
<dbReference type="EMBL" id="SCEB01214465">
    <property type="protein sequence ID" value="RXM35187.1"/>
    <property type="molecule type" value="Genomic_DNA"/>
</dbReference>
<evidence type="ECO:0000313" key="2">
    <source>
        <dbReference type="EMBL" id="RXM35187.1"/>
    </source>
</evidence>
<evidence type="ECO:0000256" key="1">
    <source>
        <dbReference type="SAM" id="MobiDB-lite"/>
    </source>
</evidence>
<proteinExistence type="predicted"/>
<protein>
    <submittedName>
        <fullName evidence="2">Uncharacterized protein</fullName>
    </submittedName>
</protein>
<dbReference type="Proteomes" id="UP000289886">
    <property type="component" value="Unassembled WGS sequence"/>
</dbReference>
<name>A0A444UJ18_ACIRT</name>
<keyword evidence="3" id="KW-1185">Reference proteome</keyword>
<reference evidence="2 3" key="1">
    <citation type="submission" date="2019-01" db="EMBL/GenBank/DDBJ databases">
        <title>Draft Genome and Complete Hox-Cluster Characterization of the Sterlet Sturgeon (Acipenser ruthenus).</title>
        <authorList>
            <person name="Wei Q."/>
        </authorList>
    </citation>
    <scope>NUCLEOTIDE SEQUENCE [LARGE SCALE GENOMIC DNA]</scope>
    <source>
        <strain evidence="2">WHYD16114868_AA</strain>
        <tissue evidence="2">Blood</tissue>
    </source>
</reference>
<dbReference type="AlphaFoldDB" id="A0A444UJ18"/>